<keyword evidence="2" id="KW-0812">Transmembrane</keyword>
<evidence type="ECO:0000313" key="4">
    <source>
        <dbReference type="Proteomes" id="UP001396334"/>
    </source>
</evidence>
<dbReference type="PANTHER" id="PTHR33640">
    <property type="entry name" value="TRANSMEMBRANE PROTEIN"/>
    <property type="match status" value="1"/>
</dbReference>
<evidence type="ECO:0000256" key="2">
    <source>
        <dbReference type="SAM" id="Phobius"/>
    </source>
</evidence>
<organism evidence="3 4">
    <name type="scientific">Hibiscus sabdariffa</name>
    <name type="common">roselle</name>
    <dbReference type="NCBI Taxonomy" id="183260"/>
    <lineage>
        <taxon>Eukaryota</taxon>
        <taxon>Viridiplantae</taxon>
        <taxon>Streptophyta</taxon>
        <taxon>Embryophyta</taxon>
        <taxon>Tracheophyta</taxon>
        <taxon>Spermatophyta</taxon>
        <taxon>Magnoliopsida</taxon>
        <taxon>eudicotyledons</taxon>
        <taxon>Gunneridae</taxon>
        <taxon>Pentapetalae</taxon>
        <taxon>rosids</taxon>
        <taxon>malvids</taxon>
        <taxon>Malvales</taxon>
        <taxon>Malvaceae</taxon>
        <taxon>Malvoideae</taxon>
        <taxon>Hibiscus</taxon>
    </lineage>
</organism>
<accession>A0ABR2QPW3</accession>
<feature type="region of interest" description="Disordered" evidence="1">
    <location>
        <begin position="185"/>
        <end position="204"/>
    </location>
</feature>
<dbReference type="Proteomes" id="UP001396334">
    <property type="component" value="Unassembled WGS sequence"/>
</dbReference>
<keyword evidence="2" id="KW-0472">Membrane</keyword>
<feature type="compositionally biased region" description="Basic and acidic residues" evidence="1">
    <location>
        <begin position="191"/>
        <end position="204"/>
    </location>
</feature>
<comment type="caution">
    <text evidence="3">The sequence shown here is derived from an EMBL/GenBank/DDBJ whole genome shotgun (WGS) entry which is preliminary data.</text>
</comment>
<dbReference type="PANTHER" id="PTHR33640:SF34">
    <property type="entry name" value="PROTEIN, PUTATIVE-RELATED"/>
    <property type="match status" value="1"/>
</dbReference>
<sequence>MASFQFDNVKAQKEHALWRYNAEMKLRIGLRFFGFLLVMFLLTCPWFPTLILHTVEASGDFRRRFVPTFSKSLFKFIVLNIIIVAVYVLSSPEMAHKRNSTDDIYDEYVSSRRSIHASTVVTAATSNSPIAVVENAVAVSQVDTVTETRISLSTVKQQPTKIRTVAKTKPEVSSAEVKPKQYRRTLSMVSESRHERSRDREFRRSETVVSRRELTASCIKPPRKSMEEVSSEEFQSIIDSFIAERKKTLMQENTAQEKIKYFS</sequence>
<feature type="transmembrane region" description="Helical" evidence="2">
    <location>
        <begin position="72"/>
        <end position="90"/>
    </location>
</feature>
<keyword evidence="4" id="KW-1185">Reference proteome</keyword>
<feature type="transmembrane region" description="Helical" evidence="2">
    <location>
        <begin position="28"/>
        <end position="52"/>
    </location>
</feature>
<dbReference type="EMBL" id="JBBPBN010000034">
    <property type="protein sequence ID" value="KAK9002708.1"/>
    <property type="molecule type" value="Genomic_DNA"/>
</dbReference>
<gene>
    <name evidence="3" type="ORF">V6N11_060291</name>
</gene>
<reference evidence="3 4" key="1">
    <citation type="journal article" date="2024" name="G3 (Bethesda)">
        <title>Genome assembly of Hibiscus sabdariffa L. provides insights into metabolisms of medicinal natural products.</title>
        <authorList>
            <person name="Kim T."/>
        </authorList>
    </citation>
    <scope>NUCLEOTIDE SEQUENCE [LARGE SCALE GENOMIC DNA]</scope>
    <source>
        <strain evidence="3">TK-2024</strain>
        <tissue evidence="3">Old leaves</tissue>
    </source>
</reference>
<evidence type="ECO:0000313" key="3">
    <source>
        <dbReference type="EMBL" id="KAK9002708.1"/>
    </source>
</evidence>
<proteinExistence type="predicted"/>
<name>A0ABR2QPW3_9ROSI</name>
<keyword evidence="2" id="KW-1133">Transmembrane helix</keyword>
<evidence type="ECO:0008006" key="5">
    <source>
        <dbReference type="Google" id="ProtNLM"/>
    </source>
</evidence>
<protein>
    <recommendedName>
        <fullName evidence="5">CYP722 protein</fullName>
    </recommendedName>
</protein>
<evidence type="ECO:0000256" key="1">
    <source>
        <dbReference type="SAM" id="MobiDB-lite"/>
    </source>
</evidence>